<dbReference type="RefSeq" id="WP_069076394.1">
    <property type="nucleotide sequence ID" value="NZ_CP015637.1"/>
</dbReference>
<reference evidence="3 4" key="1">
    <citation type="submission" date="2020-10" db="EMBL/GenBank/DDBJ databases">
        <title>Complete genome sequence of a novel Pseudomonas fluorescens strain isolated from the flower of kumarahou (Pomaderris kumeraho).</title>
        <authorList>
            <person name="Summers M.C."/>
            <person name="Nowak V."/>
            <person name="Fairhurst M.J."/>
            <person name="Owen J.G."/>
            <person name="Gerth M.L."/>
            <person name="Patrick W.M."/>
        </authorList>
    </citation>
    <scope>NUCLEOTIDE SEQUENCE [LARGE SCALE GENOMIC DNA]</scope>
    <source>
        <strain evidence="3 4">KF1</strain>
    </source>
</reference>
<accession>A0A1B3CUE2</accession>
<evidence type="ECO:0000313" key="3">
    <source>
        <dbReference type="EMBL" id="QOU07756.1"/>
    </source>
</evidence>
<dbReference type="AlphaFoldDB" id="A0A1B3CUE2"/>
<dbReference type="InterPro" id="IPR000182">
    <property type="entry name" value="GNAT_dom"/>
</dbReference>
<dbReference type="PROSITE" id="PS51186">
    <property type="entry name" value="GNAT"/>
    <property type="match status" value="1"/>
</dbReference>
<dbReference type="OrthoDB" id="1821130at2"/>
<dbReference type="Proteomes" id="UP000593833">
    <property type="component" value="Chromosome"/>
</dbReference>
<dbReference type="PANTHER" id="PTHR43877:SF2">
    <property type="entry name" value="AMINOALKYLPHOSPHONATE N-ACETYLTRANSFERASE-RELATED"/>
    <property type="match status" value="1"/>
</dbReference>
<dbReference type="InterPro" id="IPR050832">
    <property type="entry name" value="Bact_Acetyltransf"/>
</dbReference>
<evidence type="ECO:0000256" key="2">
    <source>
        <dbReference type="ARBA" id="ARBA00023315"/>
    </source>
</evidence>
<dbReference type="SUPFAM" id="SSF55729">
    <property type="entry name" value="Acyl-CoA N-acyltransferases (Nat)"/>
    <property type="match status" value="1"/>
</dbReference>
<organism evidence="3 4">
    <name type="scientific">Pseudomonas fluorescens</name>
    <dbReference type="NCBI Taxonomy" id="294"/>
    <lineage>
        <taxon>Bacteria</taxon>
        <taxon>Pseudomonadati</taxon>
        <taxon>Pseudomonadota</taxon>
        <taxon>Gammaproteobacteria</taxon>
        <taxon>Pseudomonadales</taxon>
        <taxon>Pseudomonadaceae</taxon>
        <taxon>Pseudomonas</taxon>
    </lineage>
</organism>
<dbReference type="GO" id="GO:0016747">
    <property type="term" value="F:acyltransferase activity, transferring groups other than amino-acyl groups"/>
    <property type="evidence" value="ECO:0007669"/>
    <property type="project" value="InterPro"/>
</dbReference>
<dbReference type="Gene3D" id="3.40.630.30">
    <property type="match status" value="1"/>
</dbReference>
<dbReference type="EMBL" id="CP063233">
    <property type="protein sequence ID" value="QOU07756.1"/>
    <property type="molecule type" value="Genomic_DNA"/>
</dbReference>
<dbReference type="InterPro" id="IPR016181">
    <property type="entry name" value="Acyl_CoA_acyltransferase"/>
</dbReference>
<dbReference type="CDD" id="cd04301">
    <property type="entry name" value="NAT_SF"/>
    <property type="match status" value="1"/>
</dbReference>
<evidence type="ECO:0000256" key="1">
    <source>
        <dbReference type="ARBA" id="ARBA00022679"/>
    </source>
</evidence>
<protein>
    <submittedName>
        <fullName evidence="3">GNAT family N-acetyltransferase</fullName>
    </submittedName>
</protein>
<evidence type="ECO:0000313" key="4">
    <source>
        <dbReference type="Proteomes" id="UP000593833"/>
    </source>
</evidence>
<keyword evidence="1 3" id="KW-0808">Transferase</keyword>
<dbReference type="Pfam" id="PF00583">
    <property type="entry name" value="Acetyltransf_1"/>
    <property type="match status" value="1"/>
</dbReference>
<dbReference type="PANTHER" id="PTHR43877">
    <property type="entry name" value="AMINOALKYLPHOSPHONATE N-ACETYLTRANSFERASE-RELATED-RELATED"/>
    <property type="match status" value="1"/>
</dbReference>
<name>A0A1B3CUE2_PSEFL</name>
<gene>
    <name evidence="3" type="ORF">IM720_13865</name>
</gene>
<keyword evidence="2" id="KW-0012">Acyltransferase</keyword>
<sequence length="144" mass="16305">MHTIRTMTPSDYAAVLALMQDTPGISLREADSREATERYLARNPGLSFVAEREGRLIGCVMCGHDGRRGYLQHLLVLPAYRRQGIAQALTQRCLNELEALGIYKCHLDVFKTNTPAAQYWQGQGWQLRTDIDRYSFTRSGNENA</sequence>
<proteinExistence type="predicted"/>